<evidence type="ECO:0000313" key="6">
    <source>
        <dbReference type="Proteomes" id="UP000307074"/>
    </source>
</evidence>
<evidence type="ECO:0000313" key="5">
    <source>
        <dbReference type="EMBL" id="QCZ52597.1"/>
    </source>
</evidence>
<keyword evidence="1 2" id="KW-0238">DNA-binding</keyword>
<feature type="domain" description="HTH tetR-type" evidence="3">
    <location>
        <begin position="7"/>
        <end position="67"/>
    </location>
</feature>
<dbReference type="InterPro" id="IPR001647">
    <property type="entry name" value="HTH_TetR"/>
</dbReference>
<sequence>MTDRRVQRTKTALRQAYRKIARQYPYHDITVKQLTDEANINRKTFYLHYDSIDDLAYSFADEIADKLLKLLFPTPGTTYSTVEPGFWYDRLSAFFEEAPDFYTFILTSDDYSFASRRVKRQVAIGLTQNFQLGYGLSKADAKICANFLIDGTLTLFRLRITGQIEMSSAELKQKIVALNLTGLRGFLKS</sequence>
<evidence type="ECO:0000256" key="1">
    <source>
        <dbReference type="ARBA" id="ARBA00023125"/>
    </source>
</evidence>
<gene>
    <name evidence="4" type="ORF">JK167_07175</name>
    <name evidence="5" type="ORF">UCCLBBS449_0624</name>
</gene>
<accession>A0A0C1Q960</accession>
<proteinExistence type="predicted"/>
<dbReference type="Gene3D" id="1.10.357.10">
    <property type="entry name" value="Tetracycline Repressor, domain 2"/>
    <property type="match status" value="1"/>
</dbReference>
<dbReference type="EMBL" id="JAERKF010000007">
    <property type="protein sequence ID" value="MBS1010611.1"/>
    <property type="molecule type" value="Genomic_DNA"/>
</dbReference>
<dbReference type="Proteomes" id="UP000307074">
    <property type="component" value="Chromosome"/>
</dbReference>
<dbReference type="PANTHER" id="PTHR43479">
    <property type="entry name" value="ACREF/ENVCD OPERON REPRESSOR-RELATED"/>
    <property type="match status" value="1"/>
</dbReference>
<dbReference type="GO" id="GO:0003677">
    <property type="term" value="F:DNA binding"/>
    <property type="evidence" value="ECO:0007669"/>
    <property type="project" value="UniProtKB-UniRule"/>
</dbReference>
<reference evidence="4" key="2">
    <citation type="submission" date="2020-12" db="EMBL/GenBank/DDBJ databases">
        <authorList>
            <person name="Mcmullen J.G."/>
        </authorList>
    </citation>
    <scope>NUCLEOTIDE SEQUENCE</scope>
    <source>
        <strain evidence="4">Dm-2019-70</strain>
    </source>
</reference>
<dbReference type="PANTHER" id="PTHR43479:SF7">
    <property type="entry name" value="TETR-FAMILY TRANSCRIPTIONAL REGULATOR"/>
    <property type="match status" value="1"/>
</dbReference>
<dbReference type="Proteomes" id="UP000676478">
    <property type="component" value="Unassembled WGS sequence"/>
</dbReference>
<reference evidence="5 6" key="1">
    <citation type="submission" date="2018-07" db="EMBL/GenBank/DDBJ databases">
        <authorList>
            <person name="Feyereisen M."/>
        </authorList>
    </citation>
    <scope>NUCLEOTIDE SEQUENCE [LARGE SCALE GENOMIC DNA]</scope>
    <source>
        <strain evidence="5 6">UCCLBBS449</strain>
    </source>
</reference>
<reference evidence="4" key="3">
    <citation type="submission" date="2022-09" db="EMBL/GenBank/DDBJ databases">
        <title>Genome-inferred correspondence between phylogeny and metabolic traits in the wild Drosophila gut microbiome.</title>
        <authorList>
            <person name="Bueno E."/>
            <person name="Blow F."/>
            <person name="Douglas A.E."/>
        </authorList>
    </citation>
    <scope>NUCLEOTIDE SEQUENCE</scope>
    <source>
        <strain evidence="4">Dm-2019-70</strain>
    </source>
</reference>
<dbReference type="AlphaFoldDB" id="A0A0C1Q960"/>
<dbReference type="InterPro" id="IPR009057">
    <property type="entry name" value="Homeodomain-like_sf"/>
</dbReference>
<name>A0A0C1Q960_LEVBR</name>
<protein>
    <submittedName>
        <fullName evidence="4 5">Transcriptional regulator</fullName>
    </submittedName>
</protein>
<dbReference type="RefSeq" id="WP_024525654.1">
    <property type="nucleotide sequence ID" value="NZ_CAKMAP010000004.1"/>
</dbReference>
<dbReference type="InterPro" id="IPR050624">
    <property type="entry name" value="HTH-type_Tx_Regulator"/>
</dbReference>
<dbReference type="EMBL" id="CP031198">
    <property type="protein sequence ID" value="QCZ52597.1"/>
    <property type="molecule type" value="Genomic_DNA"/>
</dbReference>
<dbReference type="SUPFAM" id="SSF46689">
    <property type="entry name" value="Homeodomain-like"/>
    <property type="match status" value="1"/>
</dbReference>
<evidence type="ECO:0000259" key="3">
    <source>
        <dbReference type="PROSITE" id="PS50977"/>
    </source>
</evidence>
<evidence type="ECO:0000313" key="4">
    <source>
        <dbReference type="EMBL" id="MBS1010611.1"/>
    </source>
</evidence>
<feature type="DNA-binding region" description="H-T-H motif" evidence="2">
    <location>
        <begin position="30"/>
        <end position="49"/>
    </location>
</feature>
<dbReference type="PROSITE" id="PS50977">
    <property type="entry name" value="HTH_TETR_2"/>
    <property type="match status" value="1"/>
</dbReference>
<evidence type="ECO:0000256" key="2">
    <source>
        <dbReference type="PROSITE-ProRule" id="PRU00335"/>
    </source>
</evidence>
<dbReference type="OrthoDB" id="9810250at2"/>
<evidence type="ECO:0000313" key="7">
    <source>
        <dbReference type="Proteomes" id="UP000676478"/>
    </source>
</evidence>
<organism evidence="4 7">
    <name type="scientific">Levilactobacillus brevis</name>
    <name type="common">Lactobacillus brevis</name>
    <dbReference type="NCBI Taxonomy" id="1580"/>
    <lineage>
        <taxon>Bacteria</taxon>
        <taxon>Bacillati</taxon>
        <taxon>Bacillota</taxon>
        <taxon>Bacilli</taxon>
        <taxon>Lactobacillales</taxon>
        <taxon>Lactobacillaceae</taxon>
        <taxon>Levilactobacillus</taxon>
    </lineage>
</organism>